<dbReference type="Pfam" id="PF12773">
    <property type="entry name" value="DZR"/>
    <property type="match status" value="1"/>
</dbReference>
<feature type="transmembrane region" description="Helical" evidence="1">
    <location>
        <begin position="39"/>
        <end position="59"/>
    </location>
</feature>
<dbReference type="EMBL" id="BMBA01000003">
    <property type="protein sequence ID" value="GFZ32736.1"/>
    <property type="molecule type" value="Genomic_DNA"/>
</dbReference>
<keyword evidence="4" id="KW-1185">Reference proteome</keyword>
<accession>A0ABQ1EDJ8</accession>
<protein>
    <recommendedName>
        <fullName evidence="2">DZANK-type domain-containing protein</fullName>
    </recommendedName>
</protein>
<comment type="caution">
    <text evidence="3">The sequence shown here is derived from an EMBL/GenBank/DDBJ whole genome shotgun (WGS) entry which is preliminary data.</text>
</comment>
<dbReference type="RefSeq" id="WP_206871007.1">
    <property type="nucleotide sequence ID" value="NZ_BMBA01000003.1"/>
</dbReference>
<organism evidence="3 4">
    <name type="scientific">Clostridium zeae</name>
    <dbReference type="NCBI Taxonomy" id="2759022"/>
    <lineage>
        <taxon>Bacteria</taxon>
        <taxon>Bacillati</taxon>
        <taxon>Bacillota</taxon>
        <taxon>Clostridia</taxon>
        <taxon>Eubacteriales</taxon>
        <taxon>Clostridiaceae</taxon>
        <taxon>Clostridium</taxon>
    </lineage>
</organism>
<keyword evidence="1" id="KW-0812">Transmembrane</keyword>
<feature type="domain" description="DZANK-type" evidence="2">
    <location>
        <begin position="67"/>
        <end position="109"/>
    </location>
</feature>
<proteinExistence type="predicted"/>
<reference evidence="3 4" key="1">
    <citation type="journal article" date="2021" name="Int. J. Syst. Evol. Microbiol.">
        <title>Clostridium zeae sp. nov., isolated from corn silage.</title>
        <authorList>
            <person name="Kobayashi H."/>
            <person name="Tanizawa Y."/>
            <person name="Yagura M."/>
            <person name="Sakamoto M."/>
            <person name="Ohkuma M."/>
            <person name="Tohno M."/>
        </authorList>
    </citation>
    <scope>NUCLEOTIDE SEQUENCE [LARGE SCALE GENOMIC DNA]</scope>
    <source>
        <strain evidence="3 4">CSC2</strain>
    </source>
</reference>
<name>A0ABQ1EDJ8_9CLOT</name>
<evidence type="ECO:0000259" key="2">
    <source>
        <dbReference type="Pfam" id="PF12773"/>
    </source>
</evidence>
<evidence type="ECO:0000256" key="1">
    <source>
        <dbReference type="SAM" id="Phobius"/>
    </source>
</evidence>
<dbReference type="Proteomes" id="UP000663802">
    <property type="component" value="Unassembled WGS sequence"/>
</dbReference>
<keyword evidence="1" id="KW-1133">Transmembrane helix</keyword>
<sequence length="116" mass="12908">MSLGELAVFSGSFIILLFWLGQSLWVYLDARNRNERFALGWAILALFSVPVSLIVYILITRGREEKCKACGSLLERGLTICTNCGADVGKICGSCGGIMKESWNYCPKCKNKYQDN</sequence>
<evidence type="ECO:0000313" key="3">
    <source>
        <dbReference type="EMBL" id="GFZ32736.1"/>
    </source>
</evidence>
<keyword evidence="1" id="KW-0472">Membrane</keyword>
<feature type="transmembrane region" description="Helical" evidence="1">
    <location>
        <begin position="6"/>
        <end position="27"/>
    </location>
</feature>
<gene>
    <name evidence="3" type="ORF">CSC2_32620</name>
</gene>
<evidence type="ECO:0000313" key="4">
    <source>
        <dbReference type="Proteomes" id="UP000663802"/>
    </source>
</evidence>
<dbReference type="InterPro" id="IPR025874">
    <property type="entry name" value="DZR"/>
</dbReference>